<keyword evidence="3" id="KW-0804">Transcription</keyword>
<dbReference type="PANTHER" id="PTHR46796:SF6">
    <property type="entry name" value="ARAC SUBFAMILY"/>
    <property type="match status" value="1"/>
</dbReference>
<dbReference type="PROSITE" id="PS00041">
    <property type="entry name" value="HTH_ARAC_FAMILY_1"/>
    <property type="match status" value="1"/>
</dbReference>
<dbReference type="OrthoDB" id="2060755at2"/>
<dbReference type="Gene3D" id="1.10.10.60">
    <property type="entry name" value="Homeodomain-like"/>
    <property type="match status" value="2"/>
</dbReference>
<name>A0A4Q7KDX1_9PSEU</name>
<evidence type="ECO:0000256" key="3">
    <source>
        <dbReference type="ARBA" id="ARBA00023163"/>
    </source>
</evidence>
<dbReference type="GO" id="GO:0003700">
    <property type="term" value="F:DNA-binding transcription factor activity"/>
    <property type="evidence" value="ECO:0007669"/>
    <property type="project" value="InterPro"/>
</dbReference>
<evidence type="ECO:0000256" key="1">
    <source>
        <dbReference type="ARBA" id="ARBA00023015"/>
    </source>
</evidence>
<proteinExistence type="predicted"/>
<dbReference type="InterPro" id="IPR018060">
    <property type="entry name" value="HTH_AraC"/>
</dbReference>
<evidence type="ECO:0000313" key="5">
    <source>
        <dbReference type="EMBL" id="RZS30569.1"/>
    </source>
</evidence>
<evidence type="ECO:0000259" key="4">
    <source>
        <dbReference type="PROSITE" id="PS01124"/>
    </source>
</evidence>
<dbReference type="InterPro" id="IPR018062">
    <property type="entry name" value="HTH_AraC-typ_CS"/>
</dbReference>
<evidence type="ECO:0000313" key="6">
    <source>
        <dbReference type="Proteomes" id="UP000294257"/>
    </source>
</evidence>
<dbReference type="EMBL" id="SGWQ01000016">
    <property type="protein sequence ID" value="RZS30569.1"/>
    <property type="molecule type" value="Genomic_DNA"/>
</dbReference>
<dbReference type="Proteomes" id="UP000294257">
    <property type="component" value="Unassembled WGS sequence"/>
</dbReference>
<sequence>MPAPPSLRKHAGRHLSKVARDWNGLRFEVGTWRADPPGEGVVRQADEHVVFVTFSGVTSRTRTWLDGGQDYVGADFPGAVSLIPAGHDRRAWHEGGMIEYATIQLSTHLMPHGHPRLRGFTNQQDPFVLQLADALRTEARAADTAGRLFADSVATTLGLYLLRRHTDTPLEFRAVNLTGRRLRLVLDHIAENLAGDVSLADLAEVAGMDVHRFARAFKAATGQPPHRYVVARRVDRAAELLTATALPIAEIAHLAGFSSQSHLTTVFRKVLGATPHAYRRAC</sequence>
<dbReference type="InterPro" id="IPR009057">
    <property type="entry name" value="Homeodomain-like_sf"/>
</dbReference>
<keyword evidence="6" id="KW-1185">Reference proteome</keyword>
<dbReference type="PANTHER" id="PTHR46796">
    <property type="entry name" value="HTH-TYPE TRANSCRIPTIONAL ACTIVATOR RHAS-RELATED"/>
    <property type="match status" value="1"/>
</dbReference>
<dbReference type="SUPFAM" id="SSF46689">
    <property type="entry name" value="Homeodomain-like"/>
    <property type="match status" value="2"/>
</dbReference>
<accession>A0A4Q7KDX1</accession>
<dbReference type="GO" id="GO:0043565">
    <property type="term" value="F:sequence-specific DNA binding"/>
    <property type="evidence" value="ECO:0007669"/>
    <property type="project" value="InterPro"/>
</dbReference>
<feature type="domain" description="HTH araC/xylS-type" evidence="4">
    <location>
        <begin position="183"/>
        <end position="281"/>
    </location>
</feature>
<organism evidence="5 6">
    <name type="scientific">Herbihabitans rhizosphaerae</name>
    <dbReference type="NCBI Taxonomy" id="1872711"/>
    <lineage>
        <taxon>Bacteria</taxon>
        <taxon>Bacillati</taxon>
        <taxon>Actinomycetota</taxon>
        <taxon>Actinomycetes</taxon>
        <taxon>Pseudonocardiales</taxon>
        <taxon>Pseudonocardiaceae</taxon>
        <taxon>Herbihabitans</taxon>
    </lineage>
</organism>
<comment type="caution">
    <text evidence="5">The sequence shown here is derived from an EMBL/GenBank/DDBJ whole genome shotgun (WGS) entry which is preliminary data.</text>
</comment>
<keyword evidence="1" id="KW-0805">Transcription regulation</keyword>
<evidence type="ECO:0000256" key="2">
    <source>
        <dbReference type="ARBA" id="ARBA00023125"/>
    </source>
</evidence>
<reference evidence="5 6" key="1">
    <citation type="submission" date="2019-02" db="EMBL/GenBank/DDBJ databases">
        <title>Genomic Encyclopedia of Type Strains, Phase IV (KMG-IV): sequencing the most valuable type-strain genomes for metagenomic binning, comparative biology and taxonomic classification.</title>
        <authorList>
            <person name="Goeker M."/>
        </authorList>
    </citation>
    <scope>NUCLEOTIDE SEQUENCE [LARGE SCALE GENOMIC DNA]</scope>
    <source>
        <strain evidence="5 6">DSM 101727</strain>
    </source>
</reference>
<keyword evidence="2" id="KW-0238">DNA-binding</keyword>
<dbReference type="SMART" id="SM00342">
    <property type="entry name" value="HTH_ARAC"/>
    <property type="match status" value="1"/>
</dbReference>
<dbReference type="Pfam" id="PF12833">
    <property type="entry name" value="HTH_18"/>
    <property type="match status" value="1"/>
</dbReference>
<dbReference type="PROSITE" id="PS01124">
    <property type="entry name" value="HTH_ARAC_FAMILY_2"/>
    <property type="match status" value="1"/>
</dbReference>
<dbReference type="AlphaFoldDB" id="A0A4Q7KDX1"/>
<dbReference type="InterPro" id="IPR050204">
    <property type="entry name" value="AraC_XylS_family_regulators"/>
</dbReference>
<protein>
    <submittedName>
        <fullName evidence="5">AraC family transcriptional regulator</fullName>
    </submittedName>
</protein>
<gene>
    <name evidence="5" type="ORF">EV193_11690</name>
</gene>
<dbReference type="RefSeq" id="WP_130348496.1">
    <property type="nucleotide sequence ID" value="NZ_SGWQ01000016.1"/>
</dbReference>